<dbReference type="Gramene" id="TraesLAC2A03G00611600.1">
    <property type="protein sequence ID" value="TraesLAC2A03G00611600.1"/>
    <property type="gene ID" value="TraesLAC2A03G00611600"/>
</dbReference>
<dbReference type="RefSeq" id="XP_044455176.1">
    <property type="nucleotide sequence ID" value="XM_044599241.1"/>
</dbReference>
<dbReference type="GO" id="GO:0016597">
    <property type="term" value="F:amino acid binding"/>
    <property type="evidence" value="ECO:0007669"/>
    <property type="project" value="UniProtKB-UniRule"/>
</dbReference>
<dbReference type="Gramene" id="TraesJAG2A03G00606090.1">
    <property type="protein sequence ID" value="TraesJAG2A03G00606090.1"/>
    <property type="gene ID" value="TraesJAG2A03G00606090"/>
</dbReference>
<gene>
    <name evidence="4" type="primary">LOC123187388</name>
</gene>
<feature type="domain" description="ACT" evidence="3">
    <location>
        <begin position="132"/>
        <end position="216"/>
    </location>
</feature>
<dbReference type="SUPFAM" id="SSF55021">
    <property type="entry name" value="ACT-like"/>
    <property type="match status" value="3"/>
</dbReference>
<keyword evidence="5" id="KW-1185">Reference proteome</keyword>
<dbReference type="Gramene" id="TraesCS2A02G092700.2">
    <property type="protein sequence ID" value="TraesCS2A02G092700.2"/>
    <property type="gene ID" value="TraesCS2A02G092700"/>
</dbReference>
<dbReference type="Proteomes" id="UP000019116">
    <property type="component" value="Chromosome 2A"/>
</dbReference>
<dbReference type="OrthoDB" id="2019938at2759"/>
<dbReference type="AlphaFoldDB" id="A0A3B6ARB4"/>
<dbReference type="OMA" id="GRMDVCC"/>
<dbReference type="InterPro" id="IPR002912">
    <property type="entry name" value="ACT_dom"/>
</dbReference>
<dbReference type="Gramene" id="TraesSYM2A03G00613670.1">
    <property type="protein sequence ID" value="TraesSYM2A03G00613670.1"/>
    <property type="gene ID" value="TraesSYM2A03G00613670"/>
</dbReference>
<organism evidence="4">
    <name type="scientific">Triticum aestivum</name>
    <name type="common">Wheat</name>
    <dbReference type="NCBI Taxonomy" id="4565"/>
    <lineage>
        <taxon>Eukaryota</taxon>
        <taxon>Viridiplantae</taxon>
        <taxon>Streptophyta</taxon>
        <taxon>Embryophyta</taxon>
        <taxon>Tracheophyta</taxon>
        <taxon>Spermatophyta</taxon>
        <taxon>Magnoliopsida</taxon>
        <taxon>Liliopsida</taxon>
        <taxon>Poales</taxon>
        <taxon>Poaceae</taxon>
        <taxon>BOP clade</taxon>
        <taxon>Pooideae</taxon>
        <taxon>Triticodae</taxon>
        <taxon>Triticeae</taxon>
        <taxon>Triticinae</taxon>
        <taxon>Triticum</taxon>
    </lineage>
</organism>
<dbReference type="Gramene" id="TraesCS2A03G0188900.1">
    <property type="protein sequence ID" value="TraesCS2A03G0188900.1.CDS"/>
    <property type="gene ID" value="TraesCS2A03G0188900"/>
</dbReference>
<evidence type="ECO:0000313" key="4">
    <source>
        <dbReference type="EnsemblPlants" id="TraesCS2A02G092700.2"/>
    </source>
</evidence>
<dbReference type="PANTHER" id="PTHR31096">
    <property type="entry name" value="ACT DOMAIN-CONTAINING PROTEIN ACR4-RELATED"/>
    <property type="match status" value="1"/>
</dbReference>
<dbReference type="PaxDb" id="4565-Traes_2AS_142DEE1D5.1"/>
<dbReference type="Gramene" id="TraesLDM2A03G00609740.1">
    <property type="protein sequence ID" value="TraesLDM2A03G00609740.1"/>
    <property type="gene ID" value="TraesLDM2A03G00609740"/>
</dbReference>
<reference evidence="4" key="1">
    <citation type="submission" date="2018-08" db="EMBL/GenBank/DDBJ databases">
        <authorList>
            <person name="Rossello M."/>
        </authorList>
    </citation>
    <scope>NUCLEOTIDE SEQUENCE [LARGE SCALE GENOMIC DNA]</scope>
    <source>
        <strain evidence="4">cv. Chinese Spring</strain>
    </source>
</reference>
<dbReference type="PANTHER" id="PTHR31096:SF50">
    <property type="entry name" value="ACT DOMAIN-CONTAINING PROTEIN ACR2"/>
    <property type="match status" value="1"/>
</dbReference>
<dbReference type="Gene3D" id="3.30.70.260">
    <property type="match status" value="1"/>
</dbReference>
<name>A0A3B6ARB4_WHEAT</name>
<evidence type="ECO:0000259" key="3">
    <source>
        <dbReference type="PROSITE" id="PS51671"/>
    </source>
</evidence>
<dbReference type="GeneID" id="123187388"/>
<evidence type="ECO:0000256" key="2">
    <source>
        <dbReference type="RuleBase" id="RU369043"/>
    </source>
</evidence>
<proteinExistence type="predicted"/>
<dbReference type="Gramene" id="TraesJUL2A03G00610740.1">
    <property type="protein sequence ID" value="TraesJUL2A03G00610740.1"/>
    <property type="gene ID" value="TraesJUL2A03G00610740"/>
</dbReference>
<dbReference type="PROSITE" id="PS51671">
    <property type="entry name" value="ACT"/>
    <property type="match status" value="2"/>
</dbReference>
<evidence type="ECO:0000256" key="1">
    <source>
        <dbReference type="ARBA" id="ARBA00022737"/>
    </source>
</evidence>
<dbReference type="EnsemblPlants" id="TraesCS2A02G092700.2">
    <property type="protein sequence ID" value="TraesCS2A02G092700.2"/>
    <property type="gene ID" value="TraesCS2A02G092700"/>
</dbReference>
<dbReference type="InterPro" id="IPR040217">
    <property type="entry name" value="ACR1-12"/>
</dbReference>
<protein>
    <recommendedName>
        <fullName evidence="2">ACT domain-containing protein ACR</fullName>
    </recommendedName>
    <alternativeName>
        <fullName evidence="2">Protein ACT DOMAIN REPEATS</fullName>
    </alternativeName>
</protein>
<accession>A0A3B6ARB4</accession>
<feature type="domain" description="ACT" evidence="3">
    <location>
        <begin position="360"/>
        <end position="439"/>
    </location>
</feature>
<keyword evidence="1 2" id="KW-0677">Repeat</keyword>
<sequence length="474" mass="52685">MGRMDVCCAYFDPDYENLNERIYGTRVNVDNESCGKCTVVNVNSRNDHDLLLEVLQVLIGLELSIAKCYISSDGGWFMDVFHVRDQEGNKVYSKKAINYIEQAICTRDPRRFTVTRLNELASRPDVAAHYTGIEMIGHNRPGIFSEISAVLAEHGCSVMEAHAWSHKDSLACVAFVSDESTSSRISDPNRLASIQDHLGTVLGPGTSMDEDGRSARAHLLGPDGLTSHPERRLHQLMFASKDFDGQPGQVSTAFPMLSLDGYKKGTGAVVSVDRCNDKGYSVVNVECVDRPKLMFDTVCTLTDMQFNVFHASVSSRGPFACQEYYIRHRDGHMLDTLDERCLVVKGVKAAVERRTCEGVKLELCTENTAGLLSYITRVLRENGLTVTQADIAMDGDKMKNTFYVQGISDNKIDMDVVESVRRELDPLPFQVKDDELLSRGQLEGEPVADRNGFCILSLLRSKIERLSHGFISSG</sequence>
<dbReference type="InterPro" id="IPR045865">
    <property type="entry name" value="ACT-like_dom_sf"/>
</dbReference>
<evidence type="ECO:0000313" key="5">
    <source>
        <dbReference type="Proteomes" id="UP000019116"/>
    </source>
</evidence>
<reference evidence="4" key="2">
    <citation type="submission" date="2018-10" db="UniProtKB">
        <authorList>
            <consortium name="EnsemblPlants"/>
        </authorList>
    </citation>
    <scope>IDENTIFICATION</scope>
</reference>
<dbReference type="Pfam" id="PF13740">
    <property type="entry name" value="ACT_6"/>
    <property type="match status" value="1"/>
</dbReference>
<comment type="function">
    <text evidence="2">Binds amino acids.</text>
</comment>
<dbReference type="Gramene" id="TraesSTA2A03G00606230.1">
    <property type="protein sequence ID" value="TraesSTA2A03G00606230.1"/>
    <property type="gene ID" value="TraesSTA2A03G00606230"/>
</dbReference>
<dbReference type="Gramene" id="TraesPARA_EIv1.0_0444120.1">
    <property type="protein sequence ID" value="TraesPARA_EIv1.0_0444120.1.CDS"/>
    <property type="gene ID" value="TraesPARA_EIv1.0_0444120"/>
</dbReference>